<sequence>MKPLIGLFFNVIEKNLEGKTSLDILKPEYVEARKILMSAGVKQGSSLVNDTTSYENYLNSSMTLKDLIIEFGLSAVVLIATAASHTALTPCSGIAHIDTTPVFLGITSVYNTTTSTNSTSTNLYNNTPRSTAPGFGTDGFSPLHLALGNGHTNTVKRLVKHDLELARVPGREGITLLHYAVEKNDIDLLIYYLLMSDNKTVLGWRNEEGNTMMHLAALTNQSQFMNNSGEVKTVELSNPDNATVAKSSFGGTPLKWLCICNV</sequence>
<proteinExistence type="predicted"/>
<evidence type="ECO:0000313" key="5">
    <source>
        <dbReference type="Proteomes" id="UP000834106"/>
    </source>
</evidence>
<dbReference type="PANTHER" id="PTHR24186:SF38">
    <property type="entry name" value="ANKYRIN REPEAT FAMILY PROTEIN"/>
    <property type="match status" value="1"/>
</dbReference>
<dbReference type="GO" id="GO:0005886">
    <property type="term" value="C:plasma membrane"/>
    <property type="evidence" value="ECO:0007669"/>
    <property type="project" value="TreeGrafter"/>
</dbReference>
<dbReference type="InterPro" id="IPR002110">
    <property type="entry name" value="Ankyrin_rpt"/>
</dbReference>
<accession>A0AAD2AEN1</accession>
<dbReference type="Gene3D" id="1.25.40.20">
    <property type="entry name" value="Ankyrin repeat-containing domain"/>
    <property type="match status" value="1"/>
</dbReference>
<organism evidence="4 5">
    <name type="scientific">Fraxinus pennsylvanica</name>
    <dbReference type="NCBI Taxonomy" id="56036"/>
    <lineage>
        <taxon>Eukaryota</taxon>
        <taxon>Viridiplantae</taxon>
        <taxon>Streptophyta</taxon>
        <taxon>Embryophyta</taxon>
        <taxon>Tracheophyta</taxon>
        <taxon>Spermatophyta</taxon>
        <taxon>Magnoliopsida</taxon>
        <taxon>eudicotyledons</taxon>
        <taxon>Gunneridae</taxon>
        <taxon>Pentapetalae</taxon>
        <taxon>asterids</taxon>
        <taxon>lamiids</taxon>
        <taxon>Lamiales</taxon>
        <taxon>Oleaceae</taxon>
        <taxon>Oleeae</taxon>
        <taxon>Fraxinus</taxon>
    </lineage>
</organism>
<dbReference type="SMART" id="SM00248">
    <property type="entry name" value="ANK"/>
    <property type="match status" value="2"/>
</dbReference>
<dbReference type="PROSITE" id="PS50297">
    <property type="entry name" value="ANK_REP_REGION"/>
    <property type="match status" value="1"/>
</dbReference>
<feature type="repeat" description="ANK" evidence="3">
    <location>
        <begin position="138"/>
        <end position="165"/>
    </location>
</feature>
<evidence type="ECO:0000313" key="4">
    <source>
        <dbReference type="EMBL" id="CAI9784611.1"/>
    </source>
</evidence>
<dbReference type="EMBL" id="OU503056">
    <property type="protein sequence ID" value="CAI9784611.1"/>
    <property type="molecule type" value="Genomic_DNA"/>
</dbReference>
<reference evidence="4" key="1">
    <citation type="submission" date="2023-05" db="EMBL/GenBank/DDBJ databases">
        <authorList>
            <person name="Huff M."/>
        </authorList>
    </citation>
    <scope>NUCLEOTIDE SEQUENCE</scope>
</reference>
<keyword evidence="2 3" id="KW-0040">ANK repeat</keyword>
<dbReference type="Proteomes" id="UP000834106">
    <property type="component" value="Chromosome 21"/>
</dbReference>
<dbReference type="PANTHER" id="PTHR24186">
    <property type="entry name" value="PROTEIN PHOSPHATASE 1 REGULATORY SUBUNIT"/>
    <property type="match status" value="1"/>
</dbReference>
<dbReference type="AlphaFoldDB" id="A0AAD2AEN1"/>
<dbReference type="SUPFAM" id="SSF48403">
    <property type="entry name" value="Ankyrin repeat"/>
    <property type="match status" value="1"/>
</dbReference>
<protein>
    <submittedName>
        <fullName evidence="4">Uncharacterized protein</fullName>
    </submittedName>
</protein>
<name>A0AAD2AEN1_9LAMI</name>
<evidence type="ECO:0000256" key="1">
    <source>
        <dbReference type="ARBA" id="ARBA00022737"/>
    </source>
</evidence>
<dbReference type="Pfam" id="PF12796">
    <property type="entry name" value="Ank_2"/>
    <property type="match status" value="1"/>
</dbReference>
<dbReference type="PROSITE" id="PS50088">
    <property type="entry name" value="ANK_REPEAT"/>
    <property type="match status" value="1"/>
</dbReference>
<dbReference type="InterPro" id="IPR036770">
    <property type="entry name" value="Ankyrin_rpt-contain_sf"/>
</dbReference>
<evidence type="ECO:0000256" key="3">
    <source>
        <dbReference type="PROSITE-ProRule" id="PRU00023"/>
    </source>
</evidence>
<keyword evidence="1" id="KW-0677">Repeat</keyword>
<gene>
    <name evidence="4" type="ORF">FPE_LOCUS32041</name>
</gene>
<keyword evidence="5" id="KW-1185">Reference proteome</keyword>
<evidence type="ECO:0000256" key="2">
    <source>
        <dbReference type="ARBA" id="ARBA00023043"/>
    </source>
</evidence>